<evidence type="ECO:0000313" key="4">
    <source>
        <dbReference type="Proteomes" id="UP000719412"/>
    </source>
</evidence>
<dbReference type="AlphaFoldDB" id="A0A8J6L9S4"/>
<gene>
    <name evidence="3" type="ORF">GEV33_008880</name>
</gene>
<feature type="region of interest" description="Disordered" evidence="1">
    <location>
        <begin position="64"/>
        <end position="83"/>
    </location>
</feature>
<evidence type="ECO:0000313" key="3">
    <source>
        <dbReference type="EMBL" id="KAH0813909.1"/>
    </source>
</evidence>
<feature type="transmembrane region" description="Helical" evidence="2">
    <location>
        <begin position="217"/>
        <end position="241"/>
    </location>
</feature>
<dbReference type="EMBL" id="JABDTM020024842">
    <property type="protein sequence ID" value="KAH0813909.1"/>
    <property type="molecule type" value="Genomic_DNA"/>
</dbReference>
<feature type="region of interest" description="Disordered" evidence="1">
    <location>
        <begin position="309"/>
        <end position="335"/>
    </location>
</feature>
<protein>
    <submittedName>
        <fullName evidence="3">Uncharacterized protein</fullName>
    </submittedName>
</protein>
<evidence type="ECO:0000256" key="1">
    <source>
        <dbReference type="SAM" id="MobiDB-lite"/>
    </source>
</evidence>
<evidence type="ECO:0000256" key="2">
    <source>
        <dbReference type="SAM" id="Phobius"/>
    </source>
</evidence>
<reference evidence="3" key="1">
    <citation type="journal article" date="2020" name="J Insects Food Feed">
        <title>The yellow mealworm (Tenebrio molitor) genome: a resource for the emerging insects as food and feed industry.</title>
        <authorList>
            <person name="Eriksson T."/>
            <person name="Andere A."/>
            <person name="Kelstrup H."/>
            <person name="Emery V."/>
            <person name="Picard C."/>
        </authorList>
    </citation>
    <scope>NUCLEOTIDE SEQUENCE</scope>
    <source>
        <strain evidence="3">Stoneville</strain>
        <tissue evidence="3">Whole head</tissue>
    </source>
</reference>
<dbReference type="Proteomes" id="UP000719412">
    <property type="component" value="Unassembled WGS sequence"/>
</dbReference>
<comment type="caution">
    <text evidence="3">The sequence shown here is derived from an EMBL/GenBank/DDBJ whole genome shotgun (WGS) entry which is preliminary data.</text>
</comment>
<keyword evidence="2" id="KW-1133">Transmembrane helix</keyword>
<name>A0A8J6L9S4_TENMO</name>
<reference evidence="3" key="2">
    <citation type="submission" date="2021-08" db="EMBL/GenBank/DDBJ databases">
        <authorList>
            <person name="Eriksson T."/>
        </authorList>
    </citation>
    <scope>NUCLEOTIDE SEQUENCE</scope>
    <source>
        <strain evidence="3">Stoneville</strain>
        <tissue evidence="3">Whole head</tissue>
    </source>
</reference>
<sequence length="738" mass="80962">MAAKMYLDSATVSAAVYPRYCAIFQNAPRVEFAMSCPEAIFRGTKIVGNVSQITKVSSWIDSDGANVGQKSGRGSESGSFSAHPTPFRAALRAGITESRELQVLRDLADGDLAGCRRGTEFDATTSGACSPKKIGKARLDRRNKTSNFIREWERGGGGELTTSGVEIEPGARAVALGGMASGNRLMYFIDCVRICDFTFWEIESAPTKFMKSPAAHLFYLIVLFYVMVFSFCCVLLDNLFLGSEPRMLAARGFATIREIAPPSPPSTHMAACVFGNVSSSNALCGRFSCVPPLWTSVCGSGAPDFPDKNTDASDDSALDNLTPPPDRRDWPHRRESCGKRVASRRIVGLIKLIRFLVPAFLIKPTFQHGHRKFKFSHPQSTTFCRCGGTFSTSTLFILEIPVGRNLREKYRFGDTSLTRKRAFIAGSRTRIESSGPGFGAQRTVEPHRKRASEIFQNEDFVCHQGYQTRYSDVIPDSLRPRPPHVCENSAFMGAYECRLSDFARGGADDRTGARVGGRGNYAGSCAERRVQVAIGCELWSSSVLLESRCVHVRFSLHGIFTRCEKVPSKGQVEPGLGHHECSRPPFLPPPRRTLCRGGVSERGVRHHRCCPHGEYYIYSIWGCTGGTAGVGRSRNVYERYWRAEAKRAPQEVDRCIKLHSDCVAFSPKEVSGKNSNEVEDCDEFVLIPPVKIKGFTFNCEINAAMSSASGAEGDAGAPLSSCLSFHKSPIPCEGLVNS</sequence>
<feature type="compositionally biased region" description="Basic and acidic residues" evidence="1">
    <location>
        <begin position="325"/>
        <end position="335"/>
    </location>
</feature>
<proteinExistence type="predicted"/>
<feature type="compositionally biased region" description="Polar residues" evidence="1">
    <location>
        <begin position="68"/>
        <end position="82"/>
    </location>
</feature>
<keyword evidence="2" id="KW-0472">Membrane</keyword>
<keyword evidence="2" id="KW-0812">Transmembrane</keyword>
<accession>A0A8J6L9S4</accession>
<keyword evidence="4" id="KW-1185">Reference proteome</keyword>
<organism evidence="3 4">
    <name type="scientific">Tenebrio molitor</name>
    <name type="common">Yellow mealworm beetle</name>
    <dbReference type="NCBI Taxonomy" id="7067"/>
    <lineage>
        <taxon>Eukaryota</taxon>
        <taxon>Metazoa</taxon>
        <taxon>Ecdysozoa</taxon>
        <taxon>Arthropoda</taxon>
        <taxon>Hexapoda</taxon>
        <taxon>Insecta</taxon>
        <taxon>Pterygota</taxon>
        <taxon>Neoptera</taxon>
        <taxon>Endopterygota</taxon>
        <taxon>Coleoptera</taxon>
        <taxon>Polyphaga</taxon>
        <taxon>Cucujiformia</taxon>
        <taxon>Tenebrionidae</taxon>
        <taxon>Tenebrio</taxon>
    </lineage>
</organism>